<gene>
    <name evidence="1" type="ORF">GUY60_14865</name>
</gene>
<dbReference type="EMBL" id="JAAAHS010000096">
    <property type="protein sequence ID" value="NBE52685.1"/>
    <property type="molecule type" value="Genomic_DNA"/>
</dbReference>
<keyword evidence="2" id="KW-1185">Reference proteome</keyword>
<dbReference type="Pfam" id="PF04134">
    <property type="entry name" value="DCC1-like"/>
    <property type="match status" value="1"/>
</dbReference>
<sequence>MSTTRGAAVAADRDPARVPVRRLTVLYDADCPLCTHVRHWLARQRQLVPLDLVPALSDEARRRFPGLDHNGTLDEITVVADGGQVYRGPAAWVVCLWALAEHRPLAHRLATPTGARVARSAALAAAKWRGAQRGRAAVGWSGGVYHGADGWVYDPQRGWSRTTPSCADDGCATR</sequence>
<organism evidence="1 2">
    <name type="scientific">Streptomyces boluensis</name>
    <dbReference type="NCBI Taxonomy" id="1775135"/>
    <lineage>
        <taxon>Bacteria</taxon>
        <taxon>Bacillati</taxon>
        <taxon>Actinomycetota</taxon>
        <taxon>Actinomycetes</taxon>
        <taxon>Kitasatosporales</taxon>
        <taxon>Streptomycetaceae</taxon>
        <taxon>Streptomyces</taxon>
    </lineage>
</organism>
<accession>A0A964UQQ8</accession>
<evidence type="ECO:0000313" key="1">
    <source>
        <dbReference type="EMBL" id="NBE52685.1"/>
    </source>
</evidence>
<dbReference type="RefSeq" id="WP_161697848.1">
    <property type="nucleotide sequence ID" value="NZ_JAAAHS010000096.1"/>
</dbReference>
<protein>
    <submittedName>
        <fullName evidence="1">DUF393 domain-containing protein</fullName>
    </submittedName>
</protein>
<dbReference type="Proteomes" id="UP000598297">
    <property type="component" value="Unassembled WGS sequence"/>
</dbReference>
<dbReference type="InterPro" id="IPR007263">
    <property type="entry name" value="DCC1-like"/>
</dbReference>
<proteinExistence type="predicted"/>
<dbReference type="AlphaFoldDB" id="A0A964UQQ8"/>
<name>A0A964UQQ8_9ACTN</name>
<reference evidence="1" key="1">
    <citation type="submission" date="2020-01" db="EMBL/GenBank/DDBJ databases">
        <title>Whole-genome analyses of novel actinobacteria.</title>
        <authorList>
            <person name="Sahin N."/>
        </authorList>
    </citation>
    <scope>NUCLEOTIDE SEQUENCE</scope>
    <source>
        <strain evidence="1">YC537</strain>
    </source>
</reference>
<comment type="caution">
    <text evidence="1">The sequence shown here is derived from an EMBL/GenBank/DDBJ whole genome shotgun (WGS) entry which is preliminary data.</text>
</comment>
<evidence type="ECO:0000313" key="2">
    <source>
        <dbReference type="Proteomes" id="UP000598297"/>
    </source>
</evidence>
<dbReference type="OrthoDB" id="277004at2"/>
<dbReference type="GO" id="GO:0015035">
    <property type="term" value="F:protein-disulfide reductase activity"/>
    <property type="evidence" value="ECO:0007669"/>
    <property type="project" value="InterPro"/>
</dbReference>